<name>A0A2P2P3R3_RHIMU</name>
<evidence type="ECO:0000313" key="1">
    <source>
        <dbReference type="EMBL" id="MBX49367.1"/>
    </source>
</evidence>
<proteinExistence type="predicted"/>
<dbReference type="EMBL" id="GGEC01068883">
    <property type="protein sequence ID" value="MBX49367.1"/>
    <property type="molecule type" value="Transcribed_RNA"/>
</dbReference>
<organism evidence="1">
    <name type="scientific">Rhizophora mucronata</name>
    <name type="common">Asiatic mangrove</name>
    <dbReference type="NCBI Taxonomy" id="61149"/>
    <lineage>
        <taxon>Eukaryota</taxon>
        <taxon>Viridiplantae</taxon>
        <taxon>Streptophyta</taxon>
        <taxon>Embryophyta</taxon>
        <taxon>Tracheophyta</taxon>
        <taxon>Spermatophyta</taxon>
        <taxon>Magnoliopsida</taxon>
        <taxon>eudicotyledons</taxon>
        <taxon>Gunneridae</taxon>
        <taxon>Pentapetalae</taxon>
        <taxon>rosids</taxon>
        <taxon>fabids</taxon>
        <taxon>Malpighiales</taxon>
        <taxon>Rhizophoraceae</taxon>
        <taxon>Rhizophora</taxon>
    </lineage>
</organism>
<accession>A0A2P2P3R3</accession>
<protein>
    <submittedName>
        <fullName evidence="1">Uncharacterized protein</fullName>
    </submittedName>
</protein>
<reference evidence="1" key="1">
    <citation type="submission" date="2018-02" db="EMBL/GenBank/DDBJ databases">
        <title>Rhizophora mucronata_Transcriptome.</title>
        <authorList>
            <person name="Meera S.P."/>
            <person name="Sreeshan A."/>
            <person name="Augustine A."/>
        </authorList>
    </citation>
    <scope>NUCLEOTIDE SEQUENCE</scope>
    <source>
        <tissue evidence="1">Leaf</tissue>
    </source>
</reference>
<dbReference type="AlphaFoldDB" id="A0A2P2P3R3"/>
<sequence>MGIALPIPVNPSPTFPGLEPKTSTEYFLISLLMN</sequence>